<organism evidence="1 2">
    <name type="scientific">Rhodopseudomonas faecalis</name>
    <dbReference type="NCBI Taxonomy" id="99655"/>
    <lineage>
        <taxon>Bacteria</taxon>
        <taxon>Pseudomonadati</taxon>
        <taxon>Pseudomonadota</taxon>
        <taxon>Alphaproteobacteria</taxon>
        <taxon>Hyphomicrobiales</taxon>
        <taxon>Nitrobacteraceae</taxon>
        <taxon>Rhodopseudomonas</taxon>
    </lineage>
</organism>
<evidence type="ECO:0000313" key="2">
    <source>
        <dbReference type="Proteomes" id="UP000248148"/>
    </source>
</evidence>
<dbReference type="Proteomes" id="UP000248148">
    <property type="component" value="Unassembled WGS sequence"/>
</dbReference>
<keyword evidence="2" id="KW-1185">Reference proteome</keyword>
<reference evidence="1 2" key="1">
    <citation type="submission" date="2018-06" db="EMBL/GenBank/DDBJ databases">
        <title>Genomic Encyclopedia of Archaeal and Bacterial Type Strains, Phase II (KMG-II): from individual species to whole genera.</title>
        <authorList>
            <person name="Goeker M."/>
        </authorList>
    </citation>
    <scope>NUCLEOTIDE SEQUENCE [LARGE SCALE GENOMIC DNA]</scope>
    <source>
        <strain evidence="1 2">JCM 11668</strain>
    </source>
</reference>
<comment type="caution">
    <text evidence="1">The sequence shown here is derived from an EMBL/GenBank/DDBJ whole genome shotgun (WGS) entry which is preliminary data.</text>
</comment>
<accession>A0A318TQA0</accession>
<evidence type="ECO:0000313" key="1">
    <source>
        <dbReference type="EMBL" id="PYF01819.1"/>
    </source>
</evidence>
<gene>
    <name evidence="1" type="ORF">BJ122_11742</name>
</gene>
<proteinExistence type="predicted"/>
<evidence type="ECO:0008006" key="3">
    <source>
        <dbReference type="Google" id="ProtNLM"/>
    </source>
</evidence>
<protein>
    <recommendedName>
        <fullName evidence="3">TnsA endonuclease-like protein</fullName>
    </recommendedName>
</protein>
<dbReference type="EMBL" id="QJTI01000017">
    <property type="protein sequence ID" value="PYF01819.1"/>
    <property type="molecule type" value="Genomic_DNA"/>
</dbReference>
<name>A0A318TQA0_9BRAD</name>
<dbReference type="AlphaFoldDB" id="A0A318TQA0"/>
<sequence length="223" mass="25220">MRPEVVVNYSIPPEQSRSTRKIALKSRGSCRGFAVFQNRVIVFESHLELMVFFMLTLRTQTATVEDQPPAVTYRDGNNLRQHTFDFLVINHDGSRMYVAVKPAKRVERSGINTTLRLIAAQMPPRTATVHLVTDADFSYAARYNATQAFDFLRFPVKEHDEAMAAFANQITTSVRIADLVAASGLGAMGFRSIVRLIVHRVFEPVSPRERITYDSFIRPVLVT</sequence>